<evidence type="ECO:0000256" key="4">
    <source>
        <dbReference type="ARBA" id="ARBA00022840"/>
    </source>
</evidence>
<evidence type="ECO:0000256" key="6">
    <source>
        <dbReference type="SAM" id="MobiDB-lite"/>
    </source>
</evidence>
<keyword evidence="2 5" id="KW-0378">Hydrolase</keyword>
<feature type="region of interest" description="Disordered" evidence="6">
    <location>
        <begin position="2370"/>
        <end position="2399"/>
    </location>
</feature>
<keyword evidence="9" id="KW-1185">Reference proteome</keyword>
<proteinExistence type="predicted"/>
<feature type="region of interest" description="Disordered" evidence="6">
    <location>
        <begin position="2240"/>
        <end position="2336"/>
    </location>
</feature>
<keyword evidence="4 5" id="KW-0067">ATP-binding</keyword>
<dbReference type="GO" id="GO:0004386">
    <property type="term" value="F:helicase activity"/>
    <property type="evidence" value="ECO:0007669"/>
    <property type="project" value="UniProtKB-UniRule"/>
</dbReference>
<dbReference type="InterPro" id="IPR039904">
    <property type="entry name" value="TRANK1"/>
</dbReference>
<dbReference type="GO" id="GO:0016787">
    <property type="term" value="F:hydrolase activity"/>
    <property type="evidence" value="ECO:0007669"/>
    <property type="project" value="UniProtKB-UniRule"/>
</dbReference>
<sequence length="2399" mass="271466">MGDTRFISFIFNDNDNEQISKKQWEDAYTSFKGNPSQISGFLENRELSGSFIAGFEVYGLRIARFVQLIPQHSNLKVRNKEKEELDLQLGKLLGGHVIKKIIIPLLDQRYQHLHTRDALLELLFSTVSLADRSIFDQLASGLGKARALLGRLISDQRSDNLIGDWIKCVGSSKETMQDWVEVSVDLAKNCERDHRVLSEMERWDLLTTLKLHLRQAYNSGASSQRKHSVGTLQSESRASGSSKTVGVKGRRVSYTPAAIAPGISQDCIALLSQLKIAIPSSVRAIRDTIVHIETKETFPILEALLGSFSCRLCFIRGYGNTSEAIVSPVHADFESQEDAFESDSFEGLLGGGLGVWKIALSTQALRDLKHSGREGNINHIKKKLEALASGDWARGAVAGEVSKNHGDHHFRVPVYQAFYGANGRILWQVDVGFDEKCNADSQIVRVWRIGDVKEIKNSLISVYRAQKGFSLTRAARCKTRPFDKQKKIKLPIVFDDIKREERDKTESMDERLPEDMLISGKFHTLTVNVLESILRGQPQSDFPFDVTGKEVEIIKNKNATFILGRSGTGKTSCLLYKLMSRYLARNIGQPESPMRQILLTRSEPLARKLESEVQLLIDSQLHRVKAGFNYLEDGADISLQIRDGMEEDTTEDFFSLEKENFPLVCTFGHFLKRLENTIRGKDRRAGVTERSRRLVDYVIFKESYWAHFPASIRGGLEPDLVFAQIMGIIKGAASVSTGLKPLSKEEYRTMSPRQAPTFAKTSDRDTVYRIFERYESTKANNGDYDGIDRVRAIIGELDENVSLRRRLESIFEEVYVDEVQDQRPLEIELLLNLIQNPRGIHFAGDSAQCISKDSTFRFANLKALFFNHFSASRFTRIDPSAAKPELFPLSRNFRSHQGILSLASFVMELLWKGFPGMVDKLPPEIGQYLGPKPVIFIGSDLVEFLQMAGKRTDVGNPAVESPQNGSPAKQVSNQQIIIIRDHQGQEELQSKLGGGSFVFTVLQSKGMEYDDVFLYNFFSSSPCLKAFQSLQELLVPGANPSYGATHMNMCSELKSLYVAITRPRNRLWILESDPGFIPELFTERVPVPLVDIKPFKPGEILFMMEEVRPTTVTTEREWIETGDQCMDRGLFEQALRCYNNAADRQKITLAKACIAEQKGKECQARGDGLSHTYFQDGILHTYFRDASDNFLELNMKERAASCLEADRDWEAAARLYGERGKHEKAASLFEKARMYEEAAVEYHLTNKTLNALQSLHRGKLYERLVEDVSKYRHKIGDGDRKSYARECNMLLRRKETPPCIRPSLRELAFNMFNTDLEKEEFLAEYEYKVELLEFYLKRGRLLDAFLYSTNTGVIDTALNLMIDRVDKNGNLWEWRDLRDIFSHSEIGRVLCQISTASATGVDLSCEKRFSGKSWSRPWEDVATVAGQYFKTGNKLGRRTIKEDWVRDYMDTTVSINVPYFLKFKEDFDLGGLPIDYISGLQEMIEEVKSGGKDLSKGTLCALGLLHNPGKSKPYITLKWSPLLQGARRAKMFEFDEMVKAVLDYLSGQINLACSPIQERALVSWKGLLKQENCRSCVNQVGWDRPEKVGFRGPKCSHTAIPRVQFERSVQGLLSTITFFMKLPEGYFTLQDELLNILFTKLTYHSSFFEASGAIASVRDWLRTAEASDVLGKLQDRFLHRWAVTIHLDIGSKYDFVSLLGNYQPARCLDFEQYVLNEALTSRPSTNTSKSKQGGQKRQEAAIKSWGDIFGSLAYPGVKSGNHSRAPERPQDFVYHTLIQYHSLHRWENSSQRISVGKTSEKMDSLLQSLSDLNTLTQCLSFYHESVITIYEEMLTFLLFSIKKTDVVIPESWVELHLPQWETSLRTCTEIEQLCYQRILLRVLLSFCDWIIKLESASQASKSGESRILARRSVDLLVVSLINIGTAGALPVGYKDMWSKVQKAFSFQTLGTSGIPGVRPKDLVKPLTRAFKHYNGKDEILIYVREGRTSRHVEAWRGTGAQFRSMPIRQSPPDRPSGSACEIDSIYLIQAWYRRQKTNLEKHNSHLRSPTGQGVKHLYTFCKSHEAEFSSHRMFLEFVAVIMVEGLELYLAVNVLLSQIRGMKKIRVARKFEEKAHRETNSYETKVQAWSDIFSLDMPITLTLEASACQKILKKELALCKELGGKVPDSIRWLQKPFSVPVPAQKAGPVKDRSKPVQIEKEKITQPEVVAKEKTDNVPSAGPWMQWTGKVGRILKGKDQEMESEYDLSKQKNKRHGRRDSQTSYSTPPAQPGPSTEPMGSGGGGDGGGGGVMKSESVEVTDPRDRLDQDIAVQPIPPDQQPAMPIPTYQQPAMPLPTHQQPVYTAQRDVAEQTLVKKAWSDVAKLDVLEGTSLSPIAPEYVPPEEYRPPGAFDDDDDRW</sequence>
<evidence type="ECO:0000256" key="5">
    <source>
        <dbReference type="PROSITE-ProRule" id="PRU00560"/>
    </source>
</evidence>
<feature type="region of interest" description="Disordered" evidence="6">
    <location>
        <begin position="222"/>
        <end position="244"/>
    </location>
</feature>
<dbReference type="PANTHER" id="PTHR21529:SF4">
    <property type="entry name" value="TPR AND ANKYRIN REPEAT-CONTAINING PROTEIN 1"/>
    <property type="match status" value="1"/>
</dbReference>
<dbReference type="PROSITE" id="PS51198">
    <property type="entry name" value="UVRD_HELICASE_ATP_BIND"/>
    <property type="match status" value="1"/>
</dbReference>
<dbReference type="SUPFAM" id="SSF48452">
    <property type="entry name" value="TPR-like"/>
    <property type="match status" value="1"/>
</dbReference>
<evidence type="ECO:0000313" key="8">
    <source>
        <dbReference type="EMBL" id="RPB08260.1"/>
    </source>
</evidence>
<gene>
    <name evidence="8" type="ORF">P167DRAFT_608882</name>
</gene>
<evidence type="ECO:0000259" key="7">
    <source>
        <dbReference type="PROSITE" id="PS51198"/>
    </source>
</evidence>
<protein>
    <recommendedName>
        <fullName evidence="7">UvrD-like helicase ATP-binding domain-containing protein</fullName>
    </recommendedName>
</protein>
<dbReference type="InterPro" id="IPR014016">
    <property type="entry name" value="UvrD-like_ATP-bd"/>
</dbReference>
<feature type="binding site" evidence="5">
    <location>
        <begin position="564"/>
        <end position="571"/>
    </location>
    <ligand>
        <name>ATP</name>
        <dbReference type="ChEBI" id="CHEBI:30616"/>
    </ligand>
</feature>
<dbReference type="InParanoid" id="A0A3N4KCP1"/>
<dbReference type="Pfam" id="PF00580">
    <property type="entry name" value="UvrD-helicase"/>
    <property type="match status" value="1"/>
</dbReference>
<dbReference type="InterPro" id="IPR011990">
    <property type="entry name" value="TPR-like_helical_dom_sf"/>
</dbReference>
<dbReference type="GO" id="GO:0005524">
    <property type="term" value="F:ATP binding"/>
    <property type="evidence" value="ECO:0007669"/>
    <property type="project" value="UniProtKB-UniRule"/>
</dbReference>
<evidence type="ECO:0000256" key="1">
    <source>
        <dbReference type="ARBA" id="ARBA00022741"/>
    </source>
</evidence>
<name>A0A3N4KCP1_9PEZI</name>
<dbReference type="Proteomes" id="UP000277580">
    <property type="component" value="Unassembled WGS sequence"/>
</dbReference>
<dbReference type="STRING" id="1392247.A0A3N4KCP1"/>
<feature type="domain" description="UvrD-like helicase ATP-binding" evidence="7">
    <location>
        <begin position="543"/>
        <end position="896"/>
    </location>
</feature>
<dbReference type="OrthoDB" id="5392774at2759"/>
<dbReference type="Gene3D" id="3.40.50.300">
    <property type="entry name" value="P-loop containing nucleotide triphosphate hydrolases"/>
    <property type="match status" value="2"/>
</dbReference>
<dbReference type="PANTHER" id="PTHR21529">
    <property type="entry name" value="MAMMARY TURMOR VIRUS RECEPTOR HOMOLOG 1, 2 MTVR1, 2"/>
    <property type="match status" value="1"/>
</dbReference>
<evidence type="ECO:0000313" key="9">
    <source>
        <dbReference type="Proteomes" id="UP000277580"/>
    </source>
</evidence>
<evidence type="ECO:0000256" key="3">
    <source>
        <dbReference type="ARBA" id="ARBA00022806"/>
    </source>
</evidence>
<dbReference type="EMBL" id="ML119166">
    <property type="protein sequence ID" value="RPB08260.1"/>
    <property type="molecule type" value="Genomic_DNA"/>
</dbReference>
<organism evidence="8 9">
    <name type="scientific">Morchella conica CCBAS932</name>
    <dbReference type="NCBI Taxonomy" id="1392247"/>
    <lineage>
        <taxon>Eukaryota</taxon>
        <taxon>Fungi</taxon>
        <taxon>Dikarya</taxon>
        <taxon>Ascomycota</taxon>
        <taxon>Pezizomycotina</taxon>
        <taxon>Pezizomycetes</taxon>
        <taxon>Pezizales</taxon>
        <taxon>Morchellaceae</taxon>
        <taxon>Morchella</taxon>
    </lineage>
</organism>
<accession>A0A3N4KCP1</accession>
<keyword evidence="1 5" id="KW-0547">Nucleotide-binding</keyword>
<feature type="compositionally biased region" description="Polar residues" evidence="6">
    <location>
        <begin position="230"/>
        <end position="244"/>
    </location>
</feature>
<dbReference type="SUPFAM" id="SSF52540">
    <property type="entry name" value="P-loop containing nucleoside triphosphate hydrolases"/>
    <property type="match status" value="1"/>
</dbReference>
<feature type="compositionally biased region" description="Gly residues" evidence="6">
    <location>
        <begin position="2279"/>
        <end position="2291"/>
    </location>
</feature>
<reference evidence="8 9" key="1">
    <citation type="journal article" date="2018" name="Nat. Ecol. Evol.">
        <title>Pezizomycetes genomes reveal the molecular basis of ectomycorrhizal truffle lifestyle.</title>
        <authorList>
            <person name="Murat C."/>
            <person name="Payen T."/>
            <person name="Noel B."/>
            <person name="Kuo A."/>
            <person name="Morin E."/>
            <person name="Chen J."/>
            <person name="Kohler A."/>
            <person name="Krizsan K."/>
            <person name="Balestrini R."/>
            <person name="Da Silva C."/>
            <person name="Montanini B."/>
            <person name="Hainaut M."/>
            <person name="Levati E."/>
            <person name="Barry K.W."/>
            <person name="Belfiori B."/>
            <person name="Cichocki N."/>
            <person name="Clum A."/>
            <person name="Dockter R.B."/>
            <person name="Fauchery L."/>
            <person name="Guy J."/>
            <person name="Iotti M."/>
            <person name="Le Tacon F."/>
            <person name="Lindquist E.A."/>
            <person name="Lipzen A."/>
            <person name="Malagnac F."/>
            <person name="Mello A."/>
            <person name="Molinier V."/>
            <person name="Miyauchi S."/>
            <person name="Poulain J."/>
            <person name="Riccioni C."/>
            <person name="Rubini A."/>
            <person name="Sitrit Y."/>
            <person name="Splivallo R."/>
            <person name="Traeger S."/>
            <person name="Wang M."/>
            <person name="Zifcakova L."/>
            <person name="Wipf D."/>
            <person name="Zambonelli A."/>
            <person name="Paolocci F."/>
            <person name="Nowrousian M."/>
            <person name="Ottonello S."/>
            <person name="Baldrian P."/>
            <person name="Spatafora J.W."/>
            <person name="Henrissat B."/>
            <person name="Nagy L.G."/>
            <person name="Aury J.M."/>
            <person name="Wincker P."/>
            <person name="Grigoriev I.V."/>
            <person name="Bonfante P."/>
            <person name="Martin F.M."/>
        </authorList>
    </citation>
    <scope>NUCLEOTIDE SEQUENCE [LARGE SCALE GENOMIC DNA]</scope>
    <source>
        <strain evidence="8 9">CCBAS932</strain>
    </source>
</reference>
<evidence type="ECO:0000256" key="2">
    <source>
        <dbReference type="ARBA" id="ARBA00022801"/>
    </source>
</evidence>
<keyword evidence="3 5" id="KW-0347">Helicase</keyword>
<dbReference type="InterPro" id="IPR027417">
    <property type="entry name" value="P-loop_NTPase"/>
</dbReference>